<dbReference type="EC" id="2.4.1.-" evidence="13"/>
<dbReference type="EMBL" id="LFVZ01000004">
    <property type="protein sequence ID" value="KTW29824.1"/>
    <property type="molecule type" value="Genomic_DNA"/>
</dbReference>
<keyword evidence="5 13" id="KW-0337">GPI-anchor biosynthesis</keyword>
<evidence type="ECO:0000313" key="15">
    <source>
        <dbReference type="Proteomes" id="UP000054454"/>
    </source>
</evidence>
<evidence type="ECO:0000256" key="6">
    <source>
        <dbReference type="ARBA" id="ARBA00022676"/>
    </source>
</evidence>
<feature type="transmembrane region" description="Helical" evidence="13">
    <location>
        <begin position="132"/>
        <end position="162"/>
    </location>
</feature>
<feature type="transmembrane region" description="Helical" evidence="13">
    <location>
        <begin position="21"/>
        <end position="39"/>
    </location>
</feature>
<dbReference type="OrthoDB" id="1741594at2759"/>
<evidence type="ECO:0000256" key="12">
    <source>
        <dbReference type="ARBA" id="ARBA00025399"/>
    </source>
</evidence>
<proteinExistence type="inferred from homology"/>
<evidence type="ECO:0000256" key="8">
    <source>
        <dbReference type="ARBA" id="ARBA00022692"/>
    </source>
</evidence>
<dbReference type="GO" id="GO:0005789">
    <property type="term" value="C:endoplasmic reticulum membrane"/>
    <property type="evidence" value="ECO:0007669"/>
    <property type="project" value="UniProtKB-SubCell"/>
</dbReference>
<feature type="transmembrane region" description="Helical" evidence="13">
    <location>
        <begin position="378"/>
        <end position="397"/>
    </location>
</feature>
<keyword evidence="6 13" id="KW-0328">Glycosyltransferase</keyword>
<evidence type="ECO:0000256" key="11">
    <source>
        <dbReference type="ARBA" id="ARBA00023136"/>
    </source>
</evidence>
<keyword evidence="9 13" id="KW-0256">Endoplasmic reticulum</keyword>
<keyword evidence="15" id="KW-1185">Reference proteome</keyword>
<dbReference type="GO" id="GO:0004376">
    <property type="term" value="F:GPI mannosyltransferase activity"/>
    <property type="evidence" value="ECO:0007669"/>
    <property type="project" value="InterPro"/>
</dbReference>
<accession>A0A0W4ZN75</accession>
<comment type="pathway">
    <text evidence="2 13">Glycolipid biosynthesis; glycosylphosphatidylinositol-anchor biosynthesis.</text>
</comment>
<evidence type="ECO:0000256" key="1">
    <source>
        <dbReference type="ARBA" id="ARBA00004477"/>
    </source>
</evidence>
<keyword evidence="10 13" id="KW-1133">Transmembrane helix</keyword>
<comment type="similarity">
    <text evidence="3 13">Belongs to the PIGM family.</text>
</comment>
<feature type="transmembrane region" description="Helical" evidence="13">
    <location>
        <begin position="216"/>
        <end position="238"/>
    </location>
</feature>
<sequence>MKNEEKTKKIYNKVDIISTKNVFIIGQVIRIFLLIYGHWHDSKSAFKYTDVDYMVFTGAAKEAYHRRSVYDRETYRYTPLLAWILIPNVMGVPYFGKILFSICDMIAGYFIRNIMIWQGYSMKRANIYVTTWLWNPVVAVISTRGNAESMIGTGVLLCLWMALLKRPFLTGCLFGLIVHLKLYTIIYVFSFLWIMDNKYEGKVMLKGILNWITYSRVYFIIATLLSSVLLNGIMYKIYGMPFLEHTYFYHFIRTDHRHNFSPYHLWLYYASSPVKSSFHIPISFISFIPQMLLSMCLIPIAFSKKNLPVTIFCQTFAFVTFNKVCTSQYFMWYLILLPFFLPLLNVSSGLLMAFFWCFGQALWLFFAYRLEFLGINVFFPYLWLSGLLFFVINIWILGCIIDRLSHKVILDKCMFLSMFYRSFLIFLEFNKRKYCLSENKDITKQLNLYIYIYIYI</sequence>
<evidence type="ECO:0000313" key="14">
    <source>
        <dbReference type="EMBL" id="KTW29824.1"/>
    </source>
</evidence>
<reference evidence="15" key="1">
    <citation type="journal article" date="2016" name="Nat. Commun.">
        <title>Genome analysis of three Pneumocystis species reveals adaptation mechanisms to life exclusively in mammalian hosts.</title>
        <authorList>
            <person name="Ma L."/>
            <person name="Chen Z."/>
            <person name="Huang D.W."/>
            <person name="Kutty G."/>
            <person name="Ishihara M."/>
            <person name="Wang H."/>
            <person name="Abouelleil A."/>
            <person name="Bishop L."/>
            <person name="Davey E."/>
            <person name="Deng R."/>
            <person name="Deng X."/>
            <person name="Fan L."/>
            <person name="Fantoni G."/>
            <person name="Fitzgerald M."/>
            <person name="Gogineni E."/>
            <person name="Goldberg J.M."/>
            <person name="Handley G."/>
            <person name="Hu X."/>
            <person name="Huber C."/>
            <person name="Jiao X."/>
            <person name="Jones K."/>
            <person name="Levin J.Z."/>
            <person name="Liu Y."/>
            <person name="Macdonald P."/>
            <person name="Melnikov A."/>
            <person name="Raley C."/>
            <person name="Sassi M."/>
            <person name="Sherman B.T."/>
            <person name="Song X."/>
            <person name="Sykes S."/>
            <person name="Tran B."/>
            <person name="Walsh L."/>
            <person name="Xia Y."/>
            <person name="Yang J."/>
            <person name="Young S."/>
            <person name="Zeng Q."/>
            <person name="Zheng X."/>
            <person name="Stephens R."/>
            <person name="Nusbaum C."/>
            <person name="Birren B.W."/>
            <person name="Azadi P."/>
            <person name="Lempicki R.A."/>
            <person name="Cuomo C.A."/>
            <person name="Kovacs J.A."/>
        </authorList>
    </citation>
    <scope>NUCLEOTIDE SEQUENCE [LARGE SCALE GENOMIC DNA]</scope>
    <source>
        <strain evidence="15">B80</strain>
    </source>
</reference>
<organism evidence="14 15">
    <name type="scientific">Pneumocystis carinii (strain B80)</name>
    <name type="common">Rat pneumocystis pneumonia agent</name>
    <name type="synonym">Pneumocystis carinii f. sp. carinii</name>
    <dbReference type="NCBI Taxonomy" id="1408658"/>
    <lineage>
        <taxon>Eukaryota</taxon>
        <taxon>Fungi</taxon>
        <taxon>Dikarya</taxon>
        <taxon>Ascomycota</taxon>
        <taxon>Taphrinomycotina</taxon>
        <taxon>Pneumocystomycetes</taxon>
        <taxon>Pneumocystaceae</taxon>
        <taxon>Pneumocystis</taxon>
    </lineage>
</organism>
<dbReference type="RefSeq" id="XP_018226811.1">
    <property type="nucleotide sequence ID" value="XM_018372149.1"/>
</dbReference>
<evidence type="ECO:0000256" key="10">
    <source>
        <dbReference type="ARBA" id="ARBA00022989"/>
    </source>
</evidence>
<dbReference type="AlphaFoldDB" id="A0A0W4ZN75"/>
<gene>
    <name evidence="14" type="ORF">T552_04098</name>
</gene>
<dbReference type="UniPathway" id="UPA00196"/>
<feature type="transmembrane region" description="Helical" evidence="13">
    <location>
        <begin position="80"/>
        <end position="111"/>
    </location>
</feature>
<dbReference type="PANTHER" id="PTHR12886">
    <property type="entry name" value="PIG-M MANNOSYLTRANSFERASE"/>
    <property type="match status" value="1"/>
</dbReference>
<keyword evidence="7 13" id="KW-0808">Transferase</keyword>
<dbReference type="GeneID" id="28938352"/>
<comment type="caution">
    <text evidence="14">The sequence shown here is derived from an EMBL/GenBank/DDBJ whole genome shotgun (WGS) entry which is preliminary data.</text>
</comment>
<feature type="transmembrane region" description="Helical" evidence="13">
    <location>
        <begin position="278"/>
        <end position="302"/>
    </location>
</feature>
<evidence type="ECO:0000256" key="4">
    <source>
        <dbReference type="ARBA" id="ARBA00013797"/>
    </source>
</evidence>
<evidence type="ECO:0000256" key="2">
    <source>
        <dbReference type="ARBA" id="ARBA00004687"/>
    </source>
</evidence>
<evidence type="ECO:0000256" key="5">
    <source>
        <dbReference type="ARBA" id="ARBA00022502"/>
    </source>
</evidence>
<dbReference type="InterPro" id="IPR007704">
    <property type="entry name" value="PIG-M"/>
</dbReference>
<keyword evidence="11 13" id="KW-0472">Membrane</keyword>
<evidence type="ECO:0000256" key="13">
    <source>
        <dbReference type="RuleBase" id="RU365064"/>
    </source>
</evidence>
<comment type="function">
    <text evidence="12 13">Mannosyltransferase involved in glycosylphosphatidylinositol-anchor biosynthesis. Transfers the first alpha-1,4-mannose to GlcN-acyl-PI during GPI precursor assembly. Required for cell wall integrity.</text>
</comment>
<keyword evidence="8 13" id="KW-0812">Transmembrane</keyword>
<dbReference type="GO" id="GO:1990529">
    <property type="term" value="C:glycosylphosphatidylinositol-mannosyltransferase I complex"/>
    <property type="evidence" value="ECO:0007669"/>
    <property type="project" value="TreeGrafter"/>
</dbReference>
<dbReference type="GO" id="GO:0051751">
    <property type="term" value="F:alpha-1,4-mannosyltransferase activity"/>
    <property type="evidence" value="ECO:0007669"/>
    <property type="project" value="InterPro"/>
</dbReference>
<comment type="subcellular location">
    <subcellularLocation>
        <location evidence="1 13">Endoplasmic reticulum membrane</location>
        <topology evidence="1 13">Multi-pass membrane protein</topology>
    </subcellularLocation>
</comment>
<name>A0A0W4ZN75_PNEC8</name>
<dbReference type="GO" id="GO:0006506">
    <property type="term" value="P:GPI anchor biosynthetic process"/>
    <property type="evidence" value="ECO:0007669"/>
    <property type="project" value="UniProtKB-UniPathway"/>
</dbReference>
<evidence type="ECO:0000256" key="3">
    <source>
        <dbReference type="ARBA" id="ARBA00011071"/>
    </source>
</evidence>
<feature type="transmembrane region" description="Helical" evidence="13">
    <location>
        <begin position="343"/>
        <end position="366"/>
    </location>
</feature>
<feature type="transmembrane region" description="Helical" evidence="13">
    <location>
        <begin position="168"/>
        <end position="195"/>
    </location>
</feature>
<evidence type="ECO:0000256" key="9">
    <source>
        <dbReference type="ARBA" id="ARBA00022824"/>
    </source>
</evidence>
<evidence type="ECO:0000256" key="7">
    <source>
        <dbReference type="ARBA" id="ARBA00022679"/>
    </source>
</evidence>
<dbReference type="Proteomes" id="UP000054454">
    <property type="component" value="Unassembled WGS sequence"/>
</dbReference>
<dbReference type="VEuPathDB" id="FungiDB:T552_04098"/>
<protein>
    <recommendedName>
        <fullName evidence="4 13">GPI mannosyltransferase 1</fullName>
        <ecNumber evidence="13">2.4.1.-</ecNumber>
    </recommendedName>
    <alternativeName>
        <fullName evidence="13">GPI mannosyltransferase I</fullName>
    </alternativeName>
</protein>
<dbReference type="Pfam" id="PF05007">
    <property type="entry name" value="Mannosyl_trans"/>
    <property type="match status" value="1"/>
</dbReference>
<dbReference type="PANTHER" id="PTHR12886:SF0">
    <property type="entry name" value="GPI MANNOSYLTRANSFERASE 1"/>
    <property type="match status" value="1"/>
</dbReference>